<dbReference type="PANTHER" id="PTHR43014:SF2">
    <property type="entry name" value="MERCURIC REDUCTASE"/>
    <property type="match status" value="1"/>
</dbReference>
<dbReference type="InterPro" id="IPR036188">
    <property type="entry name" value="FAD/NAD-bd_sf"/>
</dbReference>
<evidence type="ECO:0000256" key="7">
    <source>
        <dbReference type="ARBA" id="ARBA00023157"/>
    </source>
</evidence>
<dbReference type="AlphaFoldDB" id="A0A7S4E0S5"/>
<dbReference type="Pfam" id="PF02852">
    <property type="entry name" value="Pyr_redox_dim"/>
    <property type="match status" value="1"/>
</dbReference>
<comment type="cofactor">
    <cofactor evidence="1">
        <name>FAD</name>
        <dbReference type="ChEBI" id="CHEBI:57692"/>
    </cofactor>
</comment>
<comment type="similarity">
    <text evidence="2 9">Belongs to the class-I pyridine nucleotide-disulfide oxidoreductase family.</text>
</comment>
<dbReference type="InterPro" id="IPR023753">
    <property type="entry name" value="FAD/NAD-binding_dom"/>
</dbReference>
<dbReference type="GO" id="GO:0050660">
    <property type="term" value="F:flavin adenine dinucleotide binding"/>
    <property type="evidence" value="ECO:0007669"/>
    <property type="project" value="TreeGrafter"/>
</dbReference>
<dbReference type="GO" id="GO:0016668">
    <property type="term" value="F:oxidoreductase activity, acting on a sulfur group of donors, NAD(P) as acceptor"/>
    <property type="evidence" value="ECO:0007669"/>
    <property type="project" value="InterPro"/>
</dbReference>
<dbReference type="InterPro" id="IPR016156">
    <property type="entry name" value="FAD/NAD-linked_Rdtase_dimer_sf"/>
</dbReference>
<accession>A0A7S4E0S5</accession>
<dbReference type="GO" id="GO:0035556">
    <property type="term" value="P:intracellular signal transduction"/>
    <property type="evidence" value="ECO:0007669"/>
    <property type="project" value="InterPro"/>
</dbReference>
<dbReference type="InterPro" id="IPR004099">
    <property type="entry name" value="Pyr_nucl-diS_OxRdtase_dimer"/>
</dbReference>
<dbReference type="NCBIfam" id="NF004991">
    <property type="entry name" value="PRK06370.1-3"/>
    <property type="match status" value="1"/>
</dbReference>
<dbReference type="PROSITE" id="PS00076">
    <property type="entry name" value="PYRIDINE_REDOX_1"/>
    <property type="match status" value="1"/>
</dbReference>
<dbReference type="SUPFAM" id="SSF55424">
    <property type="entry name" value="FAD/NAD-linked reductases, dimerisation (C-terminal) domain"/>
    <property type="match status" value="1"/>
</dbReference>
<keyword evidence="5" id="KW-0521">NADP</keyword>
<dbReference type="Gene3D" id="3.30.390.30">
    <property type="match status" value="1"/>
</dbReference>
<protein>
    <recommendedName>
        <fullName evidence="10">DEP domain-containing protein</fullName>
    </recommendedName>
</protein>
<dbReference type="Pfam" id="PF00610">
    <property type="entry name" value="DEP"/>
    <property type="match status" value="1"/>
</dbReference>
<proteinExistence type="inferred from homology"/>
<keyword evidence="7" id="KW-1015">Disulfide bond</keyword>
<evidence type="ECO:0000256" key="2">
    <source>
        <dbReference type="ARBA" id="ARBA00007532"/>
    </source>
</evidence>
<keyword evidence="4 9" id="KW-0274">FAD</keyword>
<dbReference type="Pfam" id="PF07992">
    <property type="entry name" value="Pyr_redox_2"/>
    <property type="match status" value="1"/>
</dbReference>
<keyword evidence="8 9" id="KW-0676">Redox-active center</keyword>
<dbReference type="PRINTS" id="PR00368">
    <property type="entry name" value="FADPNR"/>
</dbReference>
<dbReference type="EMBL" id="HBIV01048793">
    <property type="protein sequence ID" value="CAE0682081.1"/>
    <property type="molecule type" value="Transcribed_RNA"/>
</dbReference>
<keyword evidence="6 9" id="KW-0560">Oxidoreductase</keyword>
<evidence type="ECO:0000256" key="6">
    <source>
        <dbReference type="ARBA" id="ARBA00023002"/>
    </source>
</evidence>
<dbReference type="FunFam" id="3.30.390.30:FF:000001">
    <property type="entry name" value="Dihydrolipoyl dehydrogenase"/>
    <property type="match status" value="1"/>
</dbReference>
<dbReference type="InterPro" id="IPR000591">
    <property type="entry name" value="DEP_dom"/>
</dbReference>
<dbReference type="InterPro" id="IPR012999">
    <property type="entry name" value="Pyr_OxRdtase_I_AS"/>
</dbReference>
<dbReference type="PANTHER" id="PTHR43014">
    <property type="entry name" value="MERCURIC REDUCTASE"/>
    <property type="match status" value="1"/>
</dbReference>
<name>A0A7S4E0S5_9EUKA</name>
<evidence type="ECO:0000259" key="10">
    <source>
        <dbReference type="PROSITE" id="PS50186"/>
    </source>
</evidence>
<dbReference type="Gene3D" id="1.10.10.10">
    <property type="entry name" value="Winged helix-like DNA-binding domain superfamily/Winged helix DNA-binding domain"/>
    <property type="match status" value="1"/>
</dbReference>
<dbReference type="Gene3D" id="3.50.50.60">
    <property type="entry name" value="FAD/NAD(P)-binding domain"/>
    <property type="match status" value="2"/>
</dbReference>
<feature type="domain" description="DEP" evidence="10">
    <location>
        <begin position="21"/>
        <end position="96"/>
    </location>
</feature>
<evidence type="ECO:0000313" key="11">
    <source>
        <dbReference type="EMBL" id="CAE0682081.1"/>
    </source>
</evidence>
<gene>
    <name evidence="11" type="ORF">LGLO00237_LOCUS33869</name>
</gene>
<evidence type="ECO:0000256" key="9">
    <source>
        <dbReference type="RuleBase" id="RU003691"/>
    </source>
</evidence>
<evidence type="ECO:0000256" key="3">
    <source>
        <dbReference type="ARBA" id="ARBA00022630"/>
    </source>
</evidence>
<dbReference type="SUPFAM" id="SSF51905">
    <property type="entry name" value="FAD/NAD(P)-binding domain"/>
    <property type="match status" value="1"/>
</dbReference>
<evidence type="ECO:0000256" key="8">
    <source>
        <dbReference type="ARBA" id="ARBA00023284"/>
    </source>
</evidence>
<dbReference type="PROSITE" id="PS50186">
    <property type="entry name" value="DEP"/>
    <property type="match status" value="1"/>
</dbReference>
<dbReference type="GO" id="GO:0003955">
    <property type="term" value="F:NAD(P)H dehydrogenase (quinone) activity"/>
    <property type="evidence" value="ECO:0007669"/>
    <property type="project" value="TreeGrafter"/>
</dbReference>
<evidence type="ECO:0000256" key="1">
    <source>
        <dbReference type="ARBA" id="ARBA00001974"/>
    </source>
</evidence>
<evidence type="ECO:0000256" key="4">
    <source>
        <dbReference type="ARBA" id="ARBA00022827"/>
    </source>
</evidence>
<dbReference type="InterPro" id="IPR036390">
    <property type="entry name" value="WH_DNA-bd_sf"/>
</dbReference>
<dbReference type="PRINTS" id="PR00411">
    <property type="entry name" value="PNDRDTASEI"/>
</dbReference>
<evidence type="ECO:0000256" key="5">
    <source>
        <dbReference type="ARBA" id="ARBA00022857"/>
    </source>
</evidence>
<sequence>MGDIKNAVDEAKLWHEIAKEMQTRVLIKDRTYHFQTYKQCFLGSDAIRYLMDEGYAETIQSAEELGEQLVDRGLIVHVTKEHSLKNSDKLFYYFKDDAPFHGAKVTEATKDEKTAKPSTWTKLFQGIGGNTSGEASHQPSMVSALALGEIDPDARDKLQKLEISPLDKWNTELLENVHPLKWKDPKGDDKYNIVVIGGGTAGLVTAAGSAGVGAKVALIEAELLGGDCLNVGCVPSKAILKSAKVAHMLKKAKEYGITSGEAKVDFGAVMERLRRLRSSIAHHDSAQRFAELGVDVFLGHGKFTSKNTIEVNGKTLKFHRAVIATGGSPNLPPIPGLAKVAEAKQGVYTNLQVFNLTQLPAKIGVIGTGPIGCELAQAFARFGAEVHMFLRGETILRKEEADAREVVMKSMAEDGIIFHKLIKYKSINLETPADEKAGKPFPTINIELEQNTKTLNVAVNALIVAAGRKPNVTTADLEKAGVEYDIRKGVKVNDKLQTTNPNIFACGDCASKYQFTHMADFMARLVIRNALFFGNGKASSLLVPWATFTDPEVAHVGEYEDDLKKRGVAYDIYKKSFNEVDRAILDSETSGYVRILTKAKSDKILGATIVGSHAGDMISEISVAMQYNIGLGSIASVIHPYPTQAEAIRQAGDLYNKTRLTPTVARLLRNLTAYRRS</sequence>
<dbReference type="SUPFAM" id="SSF46785">
    <property type="entry name" value="Winged helix' DNA-binding domain"/>
    <property type="match status" value="1"/>
</dbReference>
<keyword evidence="3 9" id="KW-0285">Flavoprotein</keyword>
<reference evidence="11" key="1">
    <citation type="submission" date="2021-01" db="EMBL/GenBank/DDBJ databases">
        <authorList>
            <person name="Corre E."/>
            <person name="Pelletier E."/>
            <person name="Niang G."/>
            <person name="Scheremetjew M."/>
            <person name="Finn R."/>
            <person name="Kale V."/>
            <person name="Holt S."/>
            <person name="Cochrane G."/>
            <person name="Meng A."/>
            <person name="Brown T."/>
            <person name="Cohen L."/>
        </authorList>
    </citation>
    <scope>NUCLEOTIDE SEQUENCE</scope>
    <source>
        <strain evidence="11">CCCM811</strain>
    </source>
</reference>
<dbReference type="InterPro" id="IPR036388">
    <property type="entry name" value="WH-like_DNA-bd_sf"/>
</dbReference>
<dbReference type="CDD" id="cd04371">
    <property type="entry name" value="DEP"/>
    <property type="match status" value="1"/>
</dbReference>
<organism evidence="11">
    <name type="scientific">Lotharella globosa</name>
    <dbReference type="NCBI Taxonomy" id="91324"/>
    <lineage>
        <taxon>Eukaryota</taxon>
        <taxon>Sar</taxon>
        <taxon>Rhizaria</taxon>
        <taxon>Cercozoa</taxon>
        <taxon>Chlorarachniophyceae</taxon>
        <taxon>Lotharella</taxon>
    </lineage>
</organism>
<dbReference type="SMART" id="SM00049">
    <property type="entry name" value="DEP"/>
    <property type="match status" value="1"/>
</dbReference>